<evidence type="ECO:0000313" key="6">
    <source>
        <dbReference type="Proteomes" id="UP001364472"/>
    </source>
</evidence>
<dbReference type="Pfam" id="PF00392">
    <property type="entry name" value="GntR"/>
    <property type="match status" value="1"/>
</dbReference>
<dbReference type="EMBL" id="JBBDHC010000001">
    <property type="protein sequence ID" value="MEJ1248076.1"/>
    <property type="molecule type" value="Genomic_DNA"/>
</dbReference>
<dbReference type="PROSITE" id="PS50949">
    <property type="entry name" value="HTH_GNTR"/>
    <property type="match status" value="1"/>
</dbReference>
<dbReference type="Pfam" id="PF07702">
    <property type="entry name" value="UTRA"/>
    <property type="match status" value="1"/>
</dbReference>
<dbReference type="InterPro" id="IPR028978">
    <property type="entry name" value="Chorismate_lyase_/UTRA_dom_sf"/>
</dbReference>
<evidence type="ECO:0000256" key="3">
    <source>
        <dbReference type="ARBA" id="ARBA00023163"/>
    </source>
</evidence>
<dbReference type="SMART" id="SM00866">
    <property type="entry name" value="UTRA"/>
    <property type="match status" value="1"/>
</dbReference>
<dbReference type="PANTHER" id="PTHR44846:SF1">
    <property type="entry name" value="MANNOSYL-D-GLYCERATE TRANSPORT_METABOLISM SYSTEM REPRESSOR MNGR-RELATED"/>
    <property type="match status" value="1"/>
</dbReference>
<dbReference type="Gene3D" id="3.40.1410.10">
    <property type="entry name" value="Chorismate lyase-like"/>
    <property type="match status" value="1"/>
</dbReference>
<sequence>MKERRKPRYVQIGDALQAGIEDGTYPLGALLPTELELCKSLGISRHTARAALARLSDAGLVLRRPGSGTRVIARRAAMHCACEANSTEQLLQYGKASQMHLLSARRCQAGTDVAEQLCIPPGTEHLHLTGLRRTGADGHPVALTEMLMPIHADTPIAELLDPARAEVALARLLDMSRLASVEQTFDVDVFSAAQARHLDVAPREPALRAQRRYVDNIGRLVMVSTSLHPRERFAHRAVLSRGGH</sequence>
<dbReference type="PRINTS" id="PR00035">
    <property type="entry name" value="HTHGNTR"/>
</dbReference>
<dbReference type="AlphaFoldDB" id="A0AAW9QYS4"/>
<dbReference type="InterPro" id="IPR050679">
    <property type="entry name" value="Bact_HTH_transcr_reg"/>
</dbReference>
<dbReference type="Proteomes" id="UP001364472">
    <property type="component" value="Unassembled WGS sequence"/>
</dbReference>
<dbReference type="GO" id="GO:0003700">
    <property type="term" value="F:DNA-binding transcription factor activity"/>
    <property type="evidence" value="ECO:0007669"/>
    <property type="project" value="InterPro"/>
</dbReference>
<evidence type="ECO:0000256" key="2">
    <source>
        <dbReference type="ARBA" id="ARBA00023125"/>
    </source>
</evidence>
<dbReference type="GO" id="GO:0045892">
    <property type="term" value="P:negative regulation of DNA-templated transcription"/>
    <property type="evidence" value="ECO:0007669"/>
    <property type="project" value="TreeGrafter"/>
</dbReference>
<evidence type="ECO:0000259" key="4">
    <source>
        <dbReference type="PROSITE" id="PS50949"/>
    </source>
</evidence>
<proteinExistence type="predicted"/>
<keyword evidence="2" id="KW-0238">DNA-binding</keyword>
<dbReference type="GO" id="GO:0003677">
    <property type="term" value="F:DNA binding"/>
    <property type="evidence" value="ECO:0007669"/>
    <property type="project" value="UniProtKB-KW"/>
</dbReference>
<keyword evidence="6" id="KW-1185">Reference proteome</keyword>
<name>A0AAW9QYS4_9GAMM</name>
<dbReference type="InterPro" id="IPR036390">
    <property type="entry name" value="WH_DNA-bd_sf"/>
</dbReference>
<dbReference type="SUPFAM" id="SSF64288">
    <property type="entry name" value="Chorismate lyase-like"/>
    <property type="match status" value="1"/>
</dbReference>
<dbReference type="PANTHER" id="PTHR44846">
    <property type="entry name" value="MANNOSYL-D-GLYCERATE TRANSPORT/METABOLISM SYSTEM REPRESSOR MNGR-RELATED"/>
    <property type="match status" value="1"/>
</dbReference>
<gene>
    <name evidence="5" type="ORF">WB794_00050</name>
</gene>
<organism evidence="5 6">
    <name type="scientific">Denitratimonas tolerans</name>
    <dbReference type="NCBI Taxonomy" id="1338420"/>
    <lineage>
        <taxon>Bacteria</taxon>
        <taxon>Pseudomonadati</taxon>
        <taxon>Pseudomonadota</taxon>
        <taxon>Gammaproteobacteria</taxon>
        <taxon>Lysobacterales</taxon>
        <taxon>Lysobacteraceae</taxon>
        <taxon>Denitratimonas</taxon>
    </lineage>
</organism>
<keyword evidence="3" id="KW-0804">Transcription</keyword>
<protein>
    <submittedName>
        <fullName evidence="5">GntR family transcriptional regulator</fullName>
    </submittedName>
</protein>
<dbReference type="SMART" id="SM00345">
    <property type="entry name" value="HTH_GNTR"/>
    <property type="match status" value="1"/>
</dbReference>
<keyword evidence="1" id="KW-0805">Transcription regulation</keyword>
<dbReference type="RefSeq" id="WP_337333801.1">
    <property type="nucleotide sequence ID" value="NZ_JBBDHC010000001.1"/>
</dbReference>
<accession>A0AAW9QYS4</accession>
<dbReference type="InterPro" id="IPR000524">
    <property type="entry name" value="Tscrpt_reg_HTH_GntR"/>
</dbReference>
<evidence type="ECO:0000256" key="1">
    <source>
        <dbReference type="ARBA" id="ARBA00023015"/>
    </source>
</evidence>
<dbReference type="InterPro" id="IPR036388">
    <property type="entry name" value="WH-like_DNA-bd_sf"/>
</dbReference>
<dbReference type="CDD" id="cd07377">
    <property type="entry name" value="WHTH_GntR"/>
    <property type="match status" value="1"/>
</dbReference>
<comment type="caution">
    <text evidence="5">The sequence shown here is derived from an EMBL/GenBank/DDBJ whole genome shotgun (WGS) entry which is preliminary data.</text>
</comment>
<dbReference type="SUPFAM" id="SSF46785">
    <property type="entry name" value="Winged helix' DNA-binding domain"/>
    <property type="match status" value="1"/>
</dbReference>
<reference evidence="5 6" key="1">
    <citation type="journal article" date="2016" name="Antonie Van Leeuwenhoek">
        <title>Denitratimonas tolerans gen. nov., sp. nov., a denitrifying bacterium isolated from a bioreactor for tannery wastewater treatment.</title>
        <authorList>
            <person name="Han S.I."/>
            <person name="Kim J.O."/>
            <person name="Lee Y.R."/>
            <person name="Ekpeghere K.I."/>
            <person name="Koh S.C."/>
            <person name="Whang K.S."/>
        </authorList>
    </citation>
    <scope>NUCLEOTIDE SEQUENCE [LARGE SCALE GENOMIC DNA]</scope>
    <source>
        <strain evidence="5 6">KACC 17565</strain>
    </source>
</reference>
<dbReference type="Gene3D" id="1.10.10.10">
    <property type="entry name" value="Winged helix-like DNA-binding domain superfamily/Winged helix DNA-binding domain"/>
    <property type="match status" value="1"/>
</dbReference>
<feature type="domain" description="HTH gntR-type" evidence="4">
    <location>
        <begin position="6"/>
        <end position="74"/>
    </location>
</feature>
<evidence type="ECO:0000313" key="5">
    <source>
        <dbReference type="EMBL" id="MEJ1248076.1"/>
    </source>
</evidence>
<dbReference type="InterPro" id="IPR011663">
    <property type="entry name" value="UTRA"/>
</dbReference>